<gene>
    <name evidence="1" type="ORF">CYMTET_37389</name>
</gene>
<protein>
    <submittedName>
        <fullName evidence="1">Uncharacterized protein</fullName>
    </submittedName>
</protein>
<dbReference type="Proteomes" id="UP001190700">
    <property type="component" value="Unassembled WGS sequence"/>
</dbReference>
<organism evidence="1 2">
    <name type="scientific">Cymbomonas tetramitiformis</name>
    <dbReference type="NCBI Taxonomy" id="36881"/>
    <lineage>
        <taxon>Eukaryota</taxon>
        <taxon>Viridiplantae</taxon>
        <taxon>Chlorophyta</taxon>
        <taxon>Pyramimonadophyceae</taxon>
        <taxon>Pyramimonadales</taxon>
        <taxon>Pyramimonadaceae</taxon>
        <taxon>Cymbomonas</taxon>
    </lineage>
</organism>
<keyword evidence="2" id="KW-1185">Reference proteome</keyword>
<name>A0AAE0F7K6_9CHLO</name>
<dbReference type="EMBL" id="LGRX02024847">
    <property type="protein sequence ID" value="KAK3253390.1"/>
    <property type="molecule type" value="Genomic_DNA"/>
</dbReference>
<comment type="caution">
    <text evidence="1">The sequence shown here is derived from an EMBL/GenBank/DDBJ whole genome shotgun (WGS) entry which is preliminary data.</text>
</comment>
<reference evidence="1 2" key="1">
    <citation type="journal article" date="2015" name="Genome Biol. Evol.">
        <title>Comparative Genomics of a Bacterivorous Green Alga Reveals Evolutionary Causalities and Consequences of Phago-Mixotrophic Mode of Nutrition.</title>
        <authorList>
            <person name="Burns J.A."/>
            <person name="Paasch A."/>
            <person name="Narechania A."/>
            <person name="Kim E."/>
        </authorList>
    </citation>
    <scope>NUCLEOTIDE SEQUENCE [LARGE SCALE GENOMIC DNA]</scope>
    <source>
        <strain evidence="1 2">PLY_AMNH</strain>
    </source>
</reference>
<evidence type="ECO:0000313" key="1">
    <source>
        <dbReference type="EMBL" id="KAK3253390.1"/>
    </source>
</evidence>
<dbReference type="AlphaFoldDB" id="A0AAE0F7K6"/>
<proteinExistence type="predicted"/>
<evidence type="ECO:0000313" key="2">
    <source>
        <dbReference type="Proteomes" id="UP001190700"/>
    </source>
</evidence>
<sequence>MTSPVCARQLAELVSAMVDLRSAQPDFVVSDGRRYHKKDRSKQVEEWEIIPNTRSTLTHRGAFNGTRTSNATAFARKHVFRDTPALRTRAFWKAQRANLCTESTLFLYKVFVAILQKNGVIIDGKSVANIGIAATSLKSKSDHAFINPRIFPEGQTNGAMLIETNPVKDDDDAVEAEHSALTLRTVDGTAYHIDITAAQFDETDANSPLGYPLLVVKGATPAYANFEVTKFQEENAAAVCARVDFLSCLCPHSHPVNSSVDLTLKILSDRGDTNDWSAVWKTYFRARRERDA</sequence>
<accession>A0AAE0F7K6</accession>